<dbReference type="SFLD" id="SFLDG01140">
    <property type="entry name" value="C2.B:_Phosphomannomutase_and_P"/>
    <property type="match status" value="1"/>
</dbReference>
<dbReference type="SUPFAM" id="SSF56784">
    <property type="entry name" value="HAD-like"/>
    <property type="match status" value="1"/>
</dbReference>
<organism evidence="1 2">
    <name type="scientific">Streptococcus varani</name>
    <dbReference type="NCBI Taxonomy" id="1608583"/>
    <lineage>
        <taxon>Bacteria</taxon>
        <taxon>Bacillati</taxon>
        <taxon>Bacillota</taxon>
        <taxon>Bacilli</taxon>
        <taxon>Lactobacillales</taxon>
        <taxon>Streptococcaceae</taxon>
        <taxon>Streptococcus</taxon>
    </lineage>
</organism>
<dbReference type="NCBIfam" id="TIGR01484">
    <property type="entry name" value="HAD-SF-IIB"/>
    <property type="match status" value="1"/>
</dbReference>
<name>A0A0E4H5Q0_9STRE</name>
<reference evidence="2" key="1">
    <citation type="submission" date="2015-03" db="EMBL/GenBank/DDBJ databases">
        <authorList>
            <person name="Urmite Genomes"/>
        </authorList>
    </citation>
    <scope>NUCLEOTIDE SEQUENCE [LARGE SCALE GENOMIC DNA]</scope>
    <source>
        <strain evidence="2">FF10</strain>
    </source>
</reference>
<dbReference type="PANTHER" id="PTHR10000:SF8">
    <property type="entry name" value="HAD SUPERFAMILY HYDROLASE-LIKE, TYPE 3"/>
    <property type="match status" value="1"/>
</dbReference>
<dbReference type="RefSeq" id="WP_093651025.1">
    <property type="nucleotide sequence ID" value="NZ_CTEN01000004.1"/>
</dbReference>
<dbReference type="SFLD" id="SFLDS00003">
    <property type="entry name" value="Haloacid_Dehalogenase"/>
    <property type="match status" value="1"/>
</dbReference>
<dbReference type="GO" id="GO:0005829">
    <property type="term" value="C:cytosol"/>
    <property type="evidence" value="ECO:0007669"/>
    <property type="project" value="TreeGrafter"/>
</dbReference>
<dbReference type="GO" id="GO:0016791">
    <property type="term" value="F:phosphatase activity"/>
    <property type="evidence" value="ECO:0007669"/>
    <property type="project" value="TreeGrafter"/>
</dbReference>
<dbReference type="EMBL" id="CTEN01000004">
    <property type="protein sequence ID" value="CQR25474.1"/>
    <property type="molecule type" value="Genomic_DNA"/>
</dbReference>
<keyword evidence="2" id="KW-1185">Reference proteome</keyword>
<evidence type="ECO:0000313" key="2">
    <source>
        <dbReference type="Proteomes" id="UP000198604"/>
    </source>
</evidence>
<dbReference type="NCBIfam" id="TIGR00099">
    <property type="entry name" value="Cof-subfamily"/>
    <property type="match status" value="1"/>
</dbReference>
<dbReference type="InterPro" id="IPR036412">
    <property type="entry name" value="HAD-like_sf"/>
</dbReference>
<accession>A0A0E4H5Q0</accession>
<dbReference type="SFLD" id="SFLDG01144">
    <property type="entry name" value="C2.B.4:_PGP_Like"/>
    <property type="match status" value="1"/>
</dbReference>
<dbReference type="CDD" id="cd07516">
    <property type="entry name" value="HAD_Pase"/>
    <property type="match status" value="1"/>
</dbReference>
<evidence type="ECO:0000313" key="1">
    <source>
        <dbReference type="EMBL" id="CQR25474.1"/>
    </source>
</evidence>
<proteinExistence type="predicted"/>
<sequence length="272" mass="30137">MIKLLALDMDGTLLDDQKKISAANIAAIHRAVDAGIKLVLCTGRILSGVKPYFEELGLDAENEFVILNNGCAIHQTSDWSLLDYKALTRDDIDYLNNFSLGYDLPLTLCDIDHYYVVEQEANPDIIEDTRQIFLIPRTINLEATKTHPQPFFLAKFVGHPRLVTEFLEKNDKELSQRFNAVLSQPSIYEMLPKGVSKATALESLTKKLGLTADQVMAIGDANNDSEMLEYAGLAIAMDNAPNHIKALASDITLSNNDDGVAATIDKWILNKI</sequence>
<gene>
    <name evidence="1" type="ORF">BN1356_01819</name>
</gene>
<dbReference type="InterPro" id="IPR023214">
    <property type="entry name" value="HAD_sf"/>
</dbReference>
<dbReference type="PANTHER" id="PTHR10000">
    <property type="entry name" value="PHOSPHOSERINE PHOSPHATASE"/>
    <property type="match status" value="1"/>
</dbReference>
<dbReference type="OrthoDB" id="9790031at2"/>
<dbReference type="InterPro" id="IPR006379">
    <property type="entry name" value="HAD-SF_hydro_IIB"/>
</dbReference>
<dbReference type="GO" id="GO:0000287">
    <property type="term" value="F:magnesium ion binding"/>
    <property type="evidence" value="ECO:0007669"/>
    <property type="project" value="TreeGrafter"/>
</dbReference>
<protein>
    <submittedName>
        <fullName evidence="1">Cof family protein</fullName>
    </submittedName>
</protein>
<dbReference type="InterPro" id="IPR000150">
    <property type="entry name" value="Cof"/>
</dbReference>
<dbReference type="Gene3D" id="3.30.1240.10">
    <property type="match status" value="1"/>
</dbReference>
<dbReference type="Proteomes" id="UP000198604">
    <property type="component" value="Unassembled WGS sequence"/>
</dbReference>
<dbReference type="AlphaFoldDB" id="A0A0E4H5Q0"/>
<dbReference type="Pfam" id="PF08282">
    <property type="entry name" value="Hydrolase_3"/>
    <property type="match status" value="1"/>
</dbReference>
<dbReference type="STRING" id="1608583.BN1356_01819"/>
<dbReference type="Gene3D" id="3.40.50.1000">
    <property type="entry name" value="HAD superfamily/HAD-like"/>
    <property type="match status" value="1"/>
</dbReference>